<protein>
    <submittedName>
        <fullName evidence="2">Outer membrane protein</fullName>
    </submittedName>
</protein>
<feature type="chain" id="PRO_5020236985" evidence="1">
    <location>
        <begin position="21"/>
        <end position="219"/>
    </location>
</feature>
<dbReference type="InterPro" id="IPR005618">
    <property type="entry name" value="OMPW"/>
</dbReference>
<reference evidence="2 3" key="1">
    <citation type="submission" date="2019-03" db="EMBL/GenBank/DDBJ databases">
        <title>Genomic Encyclopedia of Type Strains, Phase IV (KMG-IV): sequencing the most valuable type-strain genomes for metagenomic binning, comparative biology and taxonomic classification.</title>
        <authorList>
            <person name="Goeker M."/>
        </authorList>
    </citation>
    <scope>NUCLEOTIDE SEQUENCE [LARGE SCALE GENOMIC DNA]</scope>
    <source>
        <strain evidence="2 3">DSM 15505</strain>
    </source>
</reference>
<sequence>MRLNTSRCCIAVALSVSALAATTQALAYEPGDTIVRGGLASVVPGGSYSGVAGGAFDLRADRDIQAAVSLSYMVTDNMSLDLLASTPFEHDIEASQLGGSSIGSTKHLPPTATVSWFPLSGMDLGFKPYVGAGLNYTMFWDEELNATGQTATGANDLSLDNSFGIAAQAGVDVPLDDQWSVGASAYYVDIETDAELNGADIGTVKIDPMVYRAHVVYQF</sequence>
<dbReference type="EMBL" id="SOAX01000004">
    <property type="protein sequence ID" value="TDT40233.1"/>
    <property type="molecule type" value="Genomic_DNA"/>
</dbReference>
<dbReference type="Pfam" id="PF03922">
    <property type="entry name" value="OmpW"/>
    <property type="match status" value="1"/>
</dbReference>
<comment type="caution">
    <text evidence="2">The sequence shown here is derived from an EMBL/GenBank/DDBJ whole genome shotgun (WGS) entry which is preliminary data.</text>
</comment>
<gene>
    <name evidence="2" type="ORF">DES49_1998</name>
</gene>
<dbReference type="AlphaFoldDB" id="A0A4R7JSH5"/>
<dbReference type="RefSeq" id="WP_133736253.1">
    <property type="nucleotide sequence ID" value="NZ_SOAX01000004.1"/>
</dbReference>
<dbReference type="PANTHER" id="PTHR36920:SF1">
    <property type="entry name" value="OUTER MEMBRANE PROTEIN W"/>
    <property type="match status" value="1"/>
</dbReference>
<organism evidence="2 3">
    <name type="scientific">Halospina denitrificans</name>
    <dbReference type="NCBI Taxonomy" id="332522"/>
    <lineage>
        <taxon>Bacteria</taxon>
        <taxon>Pseudomonadati</taxon>
        <taxon>Pseudomonadota</taxon>
        <taxon>Gammaproteobacteria</taxon>
        <taxon>Halospina</taxon>
    </lineage>
</organism>
<dbReference type="PANTHER" id="PTHR36920">
    <property type="match status" value="1"/>
</dbReference>
<evidence type="ECO:0000313" key="2">
    <source>
        <dbReference type="EMBL" id="TDT40233.1"/>
    </source>
</evidence>
<keyword evidence="1" id="KW-0732">Signal</keyword>
<dbReference type="Gene3D" id="2.40.160.20">
    <property type="match status" value="1"/>
</dbReference>
<proteinExistence type="predicted"/>
<dbReference type="SUPFAM" id="SSF56925">
    <property type="entry name" value="OMPA-like"/>
    <property type="match status" value="1"/>
</dbReference>
<dbReference type="GO" id="GO:0055085">
    <property type="term" value="P:transmembrane transport"/>
    <property type="evidence" value="ECO:0007669"/>
    <property type="project" value="TreeGrafter"/>
</dbReference>
<dbReference type="GO" id="GO:0019867">
    <property type="term" value="C:outer membrane"/>
    <property type="evidence" value="ECO:0007669"/>
    <property type="project" value="InterPro"/>
</dbReference>
<accession>A0A4R7JSH5</accession>
<keyword evidence="3" id="KW-1185">Reference proteome</keyword>
<dbReference type="OrthoDB" id="9807574at2"/>
<dbReference type="InterPro" id="IPR011250">
    <property type="entry name" value="OMP/PagP_B-barrel"/>
</dbReference>
<name>A0A4R7JSH5_9GAMM</name>
<feature type="signal peptide" evidence="1">
    <location>
        <begin position="1"/>
        <end position="20"/>
    </location>
</feature>
<evidence type="ECO:0000313" key="3">
    <source>
        <dbReference type="Proteomes" id="UP000295830"/>
    </source>
</evidence>
<dbReference type="Proteomes" id="UP000295830">
    <property type="component" value="Unassembled WGS sequence"/>
</dbReference>
<evidence type="ECO:0000256" key="1">
    <source>
        <dbReference type="SAM" id="SignalP"/>
    </source>
</evidence>